<proteinExistence type="inferred from homology"/>
<feature type="compositionally biased region" description="Basic and acidic residues" evidence="2">
    <location>
        <begin position="193"/>
        <end position="203"/>
    </location>
</feature>
<dbReference type="SUPFAM" id="SSF56219">
    <property type="entry name" value="DNase I-like"/>
    <property type="match status" value="1"/>
</dbReference>
<dbReference type="InterPro" id="IPR051055">
    <property type="entry name" value="PIF1_helicase"/>
</dbReference>
<feature type="compositionally biased region" description="Acidic residues" evidence="2">
    <location>
        <begin position="1203"/>
        <end position="1222"/>
    </location>
</feature>
<keyword evidence="1" id="KW-0067">ATP-binding</keyword>
<keyword evidence="1" id="KW-0347">Helicase</keyword>
<dbReference type="GO" id="GO:0016787">
    <property type="term" value="F:hydrolase activity"/>
    <property type="evidence" value="ECO:0007669"/>
    <property type="project" value="UniProtKB-KW"/>
</dbReference>
<dbReference type="Proteomes" id="UP001107558">
    <property type="component" value="Chromosome 1"/>
</dbReference>
<dbReference type="GO" id="GO:0006310">
    <property type="term" value="P:DNA recombination"/>
    <property type="evidence" value="ECO:0007669"/>
    <property type="project" value="UniProtKB-KW"/>
</dbReference>
<dbReference type="InterPro" id="IPR010285">
    <property type="entry name" value="DNA_helicase_pif1-like_DEAD"/>
</dbReference>
<dbReference type="InterPro" id="IPR036691">
    <property type="entry name" value="Endo/exonu/phosph_ase_sf"/>
</dbReference>
<feature type="compositionally biased region" description="Basic and acidic residues" evidence="2">
    <location>
        <begin position="151"/>
        <end position="161"/>
    </location>
</feature>
<feature type="domain" description="DNA helicase Pif1-like DEAD-box helicase" evidence="3">
    <location>
        <begin position="1277"/>
        <end position="1480"/>
    </location>
</feature>
<dbReference type="OrthoDB" id="7791359at2759"/>
<dbReference type="Pfam" id="PF14214">
    <property type="entry name" value="Helitron_like_N"/>
    <property type="match status" value="1"/>
</dbReference>
<comment type="cofactor">
    <cofactor evidence="1">
        <name>Mg(2+)</name>
        <dbReference type="ChEBI" id="CHEBI:18420"/>
    </cofactor>
</comment>
<evidence type="ECO:0000256" key="2">
    <source>
        <dbReference type="SAM" id="MobiDB-lite"/>
    </source>
</evidence>
<protein>
    <recommendedName>
        <fullName evidence="1">ATP-dependent DNA helicase</fullName>
        <ecNumber evidence="1">5.6.2.3</ecNumber>
    </recommendedName>
</protein>
<feature type="region of interest" description="Disordered" evidence="2">
    <location>
        <begin position="477"/>
        <end position="505"/>
    </location>
</feature>
<keyword evidence="7" id="KW-1185">Reference proteome</keyword>
<accession>A0A9J6CR16</accession>
<dbReference type="EMBL" id="JADBJN010000001">
    <property type="protein sequence ID" value="KAG5684319.1"/>
    <property type="molecule type" value="Genomic_DNA"/>
</dbReference>
<dbReference type="GO" id="GO:0000723">
    <property type="term" value="P:telomere maintenance"/>
    <property type="evidence" value="ECO:0007669"/>
    <property type="project" value="InterPro"/>
</dbReference>
<feature type="region of interest" description="Disordered" evidence="2">
    <location>
        <begin position="1"/>
        <end position="261"/>
    </location>
</feature>
<feature type="compositionally biased region" description="Basic and acidic residues" evidence="2">
    <location>
        <begin position="29"/>
        <end position="51"/>
    </location>
</feature>
<keyword evidence="1" id="KW-0227">DNA damage</keyword>
<name>A0A9J6CR16_POLVA</name>
<sequence>MPKKRSRTVSAETMKKRKTENKAQSRMNSEVRERERVRDTEAHRARREDPVVRAQEQQVDTQARRSRREDPIVRAQEQQADTQARRSRREDPIVRDQEQQLNTRARRSRREDPIVRAQEQQADTQARRSCREDPIVRVEEQQLNTQARRSRREDPVVRDQEQQADTQARRSRREDPIVRVEEQQLNTRARRSRREDPIVRDQEQQADTQARRSRREDPVVRVEEQQLNTRARRSRREDPVVRAEEQQADTQAHRRKRNEPRPWGEVVETFTNNIQEGPIHSCYSCDRLFFKSKLKFIEKTKLIEKGCTEEYLNQVILDEFLDNEDYQLCLTCYSDIAGRNKKFPRFCIKTSQLQFPKIPDIVKNLSPLEERLVSPRIPFMKIFALGCDRQYGLRSGVINVAVDVPRMFDTIPIKPEQSGVIHLKLKRKMSMQHHYIYERIRPLVVYEAGKLLVQTPLYQNEQIKLDESWAANASEIFNSDPTETPMDTDDQEQVANPEQSEDEHTGRISLYEETLMDPANAVEFAPGEGEIPRSILTDEFCEELAFPSIWYGHPRTHAPHVRLSFEDHINSEIRRRDRRAVKPEHLLFVHKKSQLKQLCSNINIALKKTSQASNFTALQALDSQFISDVINKDSAYRFLTNITGSPAYWEQQKKNVIAMVRQLGVFTFFITLTAAEAHWLELLKILKKTVDGENDADVTNLEYEEKARLVRSDPVTCALYFEHRFSELVKTWQQTDEGPFGKQKIFCKFYRIEFQHRGSPHVHMTIWVSDAPTFDAEDPTTFATIEKYIDEHISVSSDDPDLQDIIKYQTHKCTQTCKKKSRKGQTCRFGAPFTPMDKTRILLPFPPTYKPSTEEAKRSKEILKKANEMLSTDAAAIGTFDEMLVKLNCTLDEYIKAIRSQLLSNKIFIRRAPKDTRVNNYSKKILSLMKSNMDIQFVLDPYACIGYIVDYINKPSRGISKLLRACVENFNQGNKSVREKLKAVSNTFYNGTEISSQEAAWCRLRLAMSSSSIACEFINTGPSNTRHRMLKSPAQLRLLPPDSNDIYVKGPIDRYKERPAEMNNVCLADFIALYTFKGKGSAVDEENQVQENHNVEEMNEDQDLDDFVKKKIQIIGGTLHRRRERKIIRFCRYDFNKDPVNFFRERLMLFLPWRDESVELENPELDLQQKYMDNQEVIELNKKHYIKVDIDLLSMINEVERDQAEDDDEENTPEGDENDEESQALNVYDYDDNIMQSNVMFEMGLESASAIGAVPKRTFALPDLYNDDRYYNLLDSLNFKQKDFLMHMLSVIKADERFYYFVSGSAGVGKSRLITAIYQSALRYYRKDAGAVEADVPEILIVAYTGKAAHNVGGMTAHAAFKLVMVEANDSESGPISYDKLNTLRIQLSKLKFIIIDEISMMGAKTFHKIDQRLRQVFQSNLPFAGRSIIALGDFQQLRPVQDSYVFAGSGNDVNRMLGNPLWRNFKLFELTQIMRQRDDLSFAIALSNLAKGELTDEEINLFKSREFVDRPQGSIVPIIPGQKYLPEEAMGAYRLAERNAQVDLYNERRMIELRSQDTTRIIFKAIDKISGATSKTEINQVLFNLKDKSARETQGLPTILILQIGVRYMITCNIDVPDGLFNGAIGVLRFIEFKAGKAEAVYLEFDDPNVGKDARAARQSIMRSTPAINEAWTPISRIKLTFRVTRKVKAQVIREQYPLTVSEAITIYKSQGSTMQRVVVEQKYTSRQSLYVACSRATKIEGLFLLGEFKAPEKPTATHAPTNEMKRLREESMLVTKFGHLSVVPENTLQIISANVQSIRKHIGSIKSDFVFAASDVLLFQEIWAMSNEIFDIDGMMEIQRNAIENRPTARGTNIYAKEGHNILPEKVVSFESNNERIDITSCMLNNISLINVYKSPRTTFRYFKLCMEMVADLFRHQNVVLCGDFNEQLDQQSNIVRFLSDKFTLRMLSSPNEYTTDAKTTIDGVFGKLVQYDFNVSMYESYYSFHKPLVIRLQPKNSE</sequence>
<feature type="domain" description="Helitron helicase-like" evidence="4">
    <location>
        <begin position="631"/>
        <end position="764"/>
    </location>
</feature>
<dbReference type="SUPFAM" id="SSF52540">
    <property type="entry name" value="P-loop containing nucleoside triphosphate hydrolases"/>
    <property type="match status" value="2"/>
</dbReference>
<evidence type="ECO:0000313" key="6">
    <source>
        <dbReference type="EMBL" id="KAG5684319.1"/>
    </source>
</evidence>
<feature type="compositionally biased region" description="Basic and acidic residues" evidence="2">
    <location>
        <begin position="125"/>
        <end position="140"/>
    </location>
</feature>
<comment type="similarity">
    <text evidence="1">Belongs to the helicase family.</text>
</comment>
<keyword evidence="1" id="KW-0547">Nucleotide-binding</keyword>
<feature type="region of interest" description="Disordered" evidence="2">
    <location>
        <begin position="1201"/>
        <end position="1223"/>
    </location>
</feature>
<evidence type="ECO:0000259" key="3">
    <source>
        <dbReference type="Pfam" id="PF05970"/>
    </source>
</evidence>
<dbReference type="Pfam" id="PF20209">
    <property type="entry name" value="DUF6570"/>
    <property type="match status" value="1"/>
</dbReference>
<dbReference type="PANTHER" id="PTHR47642">
    <property type="entry name" value="ATP-DEPENDENT DNA HELICASE"/>
    <property type="match status" value="1"/>
</dbReference>
<dbReference type="Pfam" id="PF05970">
    <property type="entry name" value="PIF1"/>
    <property type="match status" value="1"/>
</dbReference>
<keyword evidence="1" id="KW-0378">Hydrolase</keyword>
<organism evidence="6 7">
    <name type="scientific">Polypedilum vanderplanki</name>
    <name type="common">Sleeping chironomid midge</name>
    <dbReference type="NCBI Taxonomy" id="319348"/>
    <lineage>
        <taxon>Eukaryota</taxon>
        <taxon>Metazoa</taxon>
        <taxon>Ecdysozoa</taxon>
        <taxon>Arthropoda</taxon>
        <taxon>Hexapoda</taxon>
        <taxon>Insecta</taxon>
        <taxon>Pterygota</taxon>
        <taxon>Neoptera</taxon>
        <taxon>Endopterygota</taxon>
        <taxon>Diptera</taxon>
        <taxon>Nematocera</taxon>
        <taxon>Chironomoidea</taxon>
        <taxon>Chironomidae</taxon>
        <taxon>Chironominae</taxon>
        <taxon>Polypedilum</taxon>
        <taxon>Polypedilum</taxon>
    </lineage>
</organism>
<comment type="caution">
    <text evidence="6">The sequence shown here is derived from an EMBL/GenBank/DDBJ whole genome shotgun (WGS) entry which is preliminary data.</text>
</comment>
<gene>
    <name evidence="6" type="ORF">PVAND_013554</name>
</gene>
<dbReference type="PANTHER" id="PTHR47642:SF8">
    <property type="entry name" value="ATP-DEPENDENT DNA HELICASE"/>
    <property type="match status" value="1"/>
</dbReference>
<reference evidence="6" key="1">
    <citation type="submission" date="2021-03" db="EMBL/GenBank/DDBJ databases">
        <title>Chromosome level genome of the anhydrobiotic midge Polypedilum vanderplanki.</title>
        <authorList>
            <person name="Yoshida Y."/>
            <person name="Kikawada T."/>
            <person name="Gusev O."/>
        </authorList>
    </citation>
    <scope>NUCLEOTIDE SEQUENCE</scope>
    <source>
        <strain evidence="6">NIAS01</strain>
        <tissue evidence="6">Whole body or cell culture</tissue>
    </source>
</reference>
<feature type="compositionally biased region" description="Basic and acidic residues" evidence="2">
    <location>
        <begin position="214"/>
        <end position="224"/>
    </location>
</feature>
<feature type="domain" description="DUF6570" evidence="5">
    <location>
        <begin position="341"/>
        <end position="468"/>
    </location>
</feature>
<dbReference type="EC" id="5.6.2.3" evidence="1"/>
<keyword evidence="1" id="KW-0234">DNA repair</keyword>
<feature type="compositionally biased region" description="Basic and acidic residues" evidence="2">
    <location>
        <begin position="172"/>
        <end position="182"/>
    </location>
</feature>
<dbReference type="GO" id="GO:0006281">
    <property type="term" value="P:DNA repair"/>
    <property type="evidence" value="ECO:0007669"/>
    <property type="project" value="UniProtKB-KW"/>
</dbReference>
<evidence type="ECO:0000259" key="4">
    <source>
        <dbReference type="Pfam" id="PF14214"/>
    </source>
</evidence>
<dbReference type="GO" id="GO:0043139">
    <property type="term" value="F:5'-3' DNA helicase activity"/>
    <property type="evidence" value="ECO:0007669"/>
    <property type="project" value="UniProtKB-EC"/>
</dbReference>
<dbReference type="Gene3D" id="3.40.50.300">
    <property type="entry name" value="P-loop containing nucleotide triphosphate hydrolases"/>
    <property type="match status" value="2"/>
</dbReference>
<dbReference type="GO" id="GO:0005524">
    <property type="term" value="F:ATP binding"/>
    <property type="evidence" value="ECO:0007669"/>
    <property type="project" value="UniProtKB-KW"/>
</dbReference>
<keyword evidence="1" id="KW-0233">DNA recombination</keyword>
<dbReference type="InterPro" id="IPR025476">
    <property type="entry name" value="Helitron_helicase-like"/>
</dbReference>
<dbReference type="InterPro" id="IPR046700">
    <property type="entry name" value="DUF6570"/>
</dbReference>
<dbReference type="CDD" id="cd18809">
    <property type="entry name" value="SF1_C_RecD"/>
    <property type="match status" value="1"/>
</dbReference>
<comment type="catalytic activity">
    <reaction evidence="1">
        <text>ATP + H2O = ADP + phosphate + H(+)</text>
        <dbReference type="Rhea" id="RHEA:13065"/>
        <dbReference type="ChEBI" id="CHEBI:15377"/>
        <dbReference type="ChEBI" id="CHEBI:15378"/>
        <dbReference type="ChEBI" id="CHEBI:30616"/>
        <dbReference type="ChEBI" id="CHEBI:43474"/>
        <dbReference type="ChEBI" id="CHEBI:456216"/>
        <dbReference type="EC" id="5.6.2.3"/>
    </reaction>
</comment>
<feature type="compositionally biased region" description="Basic and acidic residues" evidence="2">
    <location>
        <begin position="235"/>
        <end position="245"/>
    </location>
</feature>
<evidence type="ECO:0000256" key="1">
    <source>
        <dbReference type="RuleBase" id="RU363044"/>
    </source>
</evidence>
<dbReference type="Gene3D" id="3.60.10.10">
    <property type="entry name" value="Endonuclease/exonuclease/phosphatase"/>
    <property type="match status" value="1"/>
</dbReference>
<evidence type="ECO:0000259" key="5">
    <source>
        <dbReference type="Pfam" id="PF20209"/>
    </source>
</evidence>
<evidence type="ECO:0000313" key="7">
    <source>
        <dbReference type="Proteomes" id="UP001107558"/>
    </source>
</evidence>
<dbReference type="InterPro" id="IPR027417">
    <property type="entry name" value="P-loop_NTPase"/>
</dbReference>
<feature type="compositionally biased region" description="Basic and acidic residues" evidence="2">
    <location>
        <begin position="88"/>
        <end position="98"/>
    </location>
</feature>